<dbReference type="InterPro" id="IPR001173">
    <property type="entry name" value="Glyco_trans_2-like"/>
</dbReference>
<dbReference type="PANTHER" id="PTHR43179">
    <property type="entry name" value="RHAMNOSYLTRANSFERASE WBBL"/>
    <property type="match status" value="1"/>
</dbReference>
<dbReference type="NCBIfam" id="TIGR01556">
    <property type="entry name" value="rhamnosyltran"/>
    <property type="match status" value="1"/>
</dbReference>
<keyword evidence="3 5" id="KW-0808">Transferase</keyword>
<reference evidence="5 6" key="1">
    <citation type="submission" date="2019-07" db="EMBL/GenBank/DDBJ databases">
        <title>Ln-dependent methylotrophs.</title>
        <authorList>
            <person name="Tani A."/>
        </authorList>
    </citation>
    <scope>NUCLEOTIDE SEQUENCE [LARGE SCALE GENOMIC DNA]</scope>
    <source>
        <strain evidence="5 6">SM12</strain>
    </source>
</reference>
<gene>
    <name evidence="5" type="ORF">FNA46_20325</name>
</gene>
<dbReference type="PANTHER" id="PTHR43179:SF12">
    <property type="entry name" value="GALACTOFURANOSYLTRANSFERASE GLFT2"/>
    <property type="match status" value="1"/>
</dbReference>
<evidence type="ECO:0000256" key="3">
    <source>
        <dbReference type="ARBA" id="ARBA00022679"/>
    </source>
</evidence>
<keyword evidence="6" id="KW-1185">Reference proteome</keyword>
<evidence type="ECO:0000256" key="2">
    <source>
        <dbReference type="ARBA" id="ARBA00022676"/>
    </source>
</evidence>
<dbReference type="CDD" id="cd02526">
    <property type="entry name" value="GT2_RfbF_like"/>
    <property type="match status" value="1"/>
</dbReference>
<dbReference type="AlphaFoldDB" id="A0A549T0H0"/>
<evidence type="ECO:0000313" key="6">
    <source>
        <dbReference type="Proteomes" id="UP000316801"/>
    </source>
</evidence>
<name>A0A549T0H0_9HYPH</name>
<keyword evidence="2" id="KW-0328">Glycosyltransferase</keyword>
<organism evidence="5 6">
    <name type="scientific">Rhizobium straminoryzae</name>
    <dbReference type="NCBI Taxonomy" id="1387186"/>
    <lineage>
        <taxon>Bacteria</taxon>
        <taxon>Pseudomonadati</taxon>
        <taxon>Pseudomonadota</taxon>
        <taxon>Alphaproteobacteria</taxon>
        <taxon>Hyphomicrobiales</taxon>
        <taxon>Rhizobiaceae</taxon>
        <taxon>Rhizobium/Agrobacterium group</taxon>
        <taxon>Rhizobium</taxon>
    </lineage>
</organism>
<evidence type="ECO:0000259" key="4">
    <source>
        <dbReference type="Pfam" id="PF00535"/>
    </source>
</evidence>
<accession>A0A549T0H0</accession>
<dbReference type="GO" id="GO:0016757">
    <property type="term" value="F:glycosyltransferase activity"/>
    <property type="evidence" value="ECO:0007669"/>
    <property type="project" value="UniProtKB-KW"/>
</dbReference>
<dbReference type="SUPFAM" id="SSF53448">
    <property type="entry name" value="Nucleotide-diphospho-sugar transferases"/>
    <property type="match status" value="1"/>
</dbReference>
<evidence type="ECO:0000256" key="1">
    <source>
        <dbReference type="ARBA" id="ARBA00006739"/>
    </source>
</evidence>
<feature type="domain" description="Glycosyltransferase 2-like" evidence="4">
    <location>
        <begin position="2"/>
        <end position="161"/>
    </location>
</feature>
<sequence>MIVTYRPAPHDLLRLVQAVRPQVDLLFIIDNGDGRLIPTEVLQSDVTLICLGDNKGIGAAQNIGVSEALRQGSAFVLLLDQDSIPAGDMVARLIEAHERLVSRGTRVAAVGPSYIDPRQGDVAPFVYRDGFQLKRRQSKTAEAVAETDFLIASGCLVSREALSAVGLMEEALFIDYVDIEWGLRARDQGFLSFGVHAAVMTHSLGDEWLAFCGRRVPVHSPLRHYYQFRNAIWLARRPWINWPWRLILLQRLVLQFLFFSLFGQGRLQHVRKMGLGFWHGMTGRSGKLPE</sequence>
<dbReference type="EMBL" id="VJMG01000066">
    <property type="protein sequence ID" value="TRL35369.1"/>
    <property type="molecule type" value="Genomic_DNA"/>
</dbReference>
<proteinExistence type="inferred from homology"/>
<dbReference type="Pfam" id="PF00535">
    <property type="entry name" value="Glycos_transf_2"/>
    <property type="match status" value="1"/>
</dbReference>
<evidence type="ECO:0000313" key="5">
    <source>
        <dbReference type="EMBL" id="TRL35369.1"/>
    </source>
</evidence>
<dbReference type="Proteomes" id="UP000316801">
    <property type="component" value="Unassembled WGS sequence"/>
</dbReference>
<protein>
    <submittedName>
        <fullName evidence="5">Glycosyltransferase family 2 protein</fullName>
    </submittedName>
</protein>
<dbReference type="InterPro" id="IPR029044">
    <property type="entry name" value="Nucleotide-diphossugar_trans"/>
</dbReference>
<dbReference type="InterPro" id="IPR006446">
    <property type="entry name" value="RhaTrfase"/>
</dbReference>
<comment type="caution">
    <text evidence="5">The sequence shown here is derived from an EMBL/GenBank/DDBJ whole genome shotgun (WGS) entry which is preliminary data.</text>
</comment>
<comment type="similarity">
    <text evidence="1">Belongs to the glycosyltransferase 2 family.</text>
</comment>
<dbReference type="Gene3D" id="3.90.550.10">
    <property type="entry name" value="Spore Coat Polysaccharide Biosynthesis Protein SpsA, Chain A"/>
    <property type="match status" value="1"/>
</dbReference>